<comment type="subcellular location">
    <subcellularLocation>
        <location evidence="1">Mitochondrion inner membrane</location>
    </subcellularLocation>
</comment>
<keyword evidence="2" id="KW-0999">Mitochondrion inner membrane</keyword>
<evidence type="ECO:0000256" key="2">
    <source>
        <dbReference type="ARBA" id="ARBA00022792"/>
    </source>
</evidence>
<dbReference type="InterPro" id="IPR036286">
    <property type="entry name" value="LexA/Signal_pep-like_sf"/>
</dbReference>
<feature type="active site" evidence="9">
    <location>
        <position position="44"/>
    </location>
</feature>
<comment type="caution">
    <text evidence="11">The sequence shown here is derived from an EMBL/GenBank/DDBJ whole genome shotgun (WGS) entry which is preliminary data.</text>
</comment>
<evidence type="ECO:0000256" key="5">
    <source>
        <dbReference type="ARBA" id="ARBA00023136"/>
    </source>
</evidence>
<keyword evidence="3" id="KW-0378">Hydrolase</keyword>
<dbReference type="Pfam" id="PF10502">
    <property type="entry name" value="Peptidase_S26"/>
    <property type="match status" value="2"/>
</dbReference>
<dbReference type="AlphaFoldDB" id="A0AAN7GJD0"/>
<dbReference type="PRINTS" id="PR00727">
    <property type="entry name" value="LEADERPTASE"/>
</dbReference>
<dbReference type="InterPro" id="IPR019533">
    <property type="entry name" value="Peptidase_S26"/>
</dbReference>
<dbReference type="InterPro" id="IPR019758">
    <property type="entry name" value="Pept_S26A_signal_pept_1_CS"/>
</dbReference>
<organism evidence="11 12">
    <name type="scientific">Trapa incisa</name>
    <dbReference type="NCBI Taxonomy" id="236973"/>
    <lineage>
        <taxon>Eukaryota</taxon>
        <taxon>Viridiplantae</taxon>
        <taxon>Streptophyta</taxon>
        <taxon>Embryophyta</taxon>
        <taxon>Tracheophyta</taxon>
        <taxon>Spermatophyta</taxon>
        <taxon>Magnoliopsida</taxon>
        <taxon>eudicotyledons</taxon>
        <taxon>Gunneridae</taxon>
        <taxon>Pentapetalae</taxon>
        <taxon>rosids</taxon>
        <taxon>malvids</taxon>
        <taxon>Myrtales</taxon>
        <taxon>Lythraceae</taxon>
        <taxon>Trapa</taxon>
    </lineage>
</organism>
<accession>A0AAN7GJD0</accession>
<evidence type="ECO:0000256" key="6">
    <source>
        <dbReference type="ARBA" id="ARBA00038445"/>
    </source>
</evidence>
<dbReference type="GO" id="GO:0006465">
    <property type="term" value="P:signal peptide processing"/>
    <property type="evidence" value="ECO:0007669"/>
    <property type="project" value="InterPro"/>
</dbReference>
<gene>
    <name evidence="11" type="ORF">SAY87_000730</name>
</gene>
<comment type="function">
    <text evidence="7">Catalyzes the removal of transit peptides required for the targeting of proteins from the mitochondrial matrix, across the inner membrane, into the inter-membrane space.</text>
</comment>
<evidence type="ECO:0000256" key="7">
    <source>
        <dbReference type="ARBA" id="ARBA00054895"/>
    </source>
</evidence>
<dbReference type="PROSITE" id="PS00761">
    <property type="entry name" value="SPASE_I_3"/>
    <property type="match status" value="1"/>
</dbReference>
<proteinExistence type="inferred from homology"/>
<evidence type="ECO:0000256" key="9">
    <source>
        <dbReference type="PIRSR" id="PIRSR600223-1"/>
    </source>
</evidence>
<keyword evidence="5" id="KW-0472">Membrane</keyword>
<reference evidence="11 12" key="1">
    <citation type="journal article" date="2023" name="Hortic Res">
        <title>Pangenome of water caltrop reveals structural variations and asymmetric subgenome divergence after allopolyploidization.</title>
        <authorList>
            <person name="Zhang X."/>
            <person name="Chen Y."/>
            <person name="Wang L."/>
            <person name="Yuan Y."/>
            <person name="Fang M."/>
            <person name="Shi L."/>
            <person name="Lu R."/>
            <person name="Comes H.P."/>
            <person name="Ma Y."/>
            <person name="Chen Y."/>
            <person name="Huang G."/>
            <person name="Zhou Y."/>
            <person name="Zheng Z."/>
            <person name="Qiu Y."/>
        </authorList>
    </citation>
    <scope>NUCLEOTIDE SEQUENCE [LARGE SCALE GENOMIC DNA]</scope>
    <source>
        <tissue evidence="11">Roots</tissue>
    </source>
</reference>
<protein>
    <recommendedName>
        <fullName evidence="10">Peptidase S26 domain-containing protein</fullName>
    </recommendedName>
</protein>
<dbReference type="GO" id="GO:0004252">
    <property type="term" value="F:serine-type endopeptidase activity"/>
    <property type="evidence" value="ECO:0007669"/>
    <property type="project" value="InterPro"/>
</dbReference>
<comment type="subunit">
    <text evidence="8">Heterodimer of 2 subunits, IMP1A/B and IMP12.</text>
</comment>
<dbReference type="PANTHER" id="PTHR12383">
    <property type="entry name" value="PROTEASE FAMILY S26 MITOCHONDRIAL INNER MEMBRANE PROTEASE-RELATED"/>
    <property type="match status" value="1"/>
</dbReference>
<evidence type="ECO:0000256" key="3">
    <source>
        <dbReference type="ARBA" id="ARBA00022801"/>
    </source>
</evidence>
<name>A0AAN7GJD0_9MYRT</name>
<dbReference type="EMBL" id="JAXIOK010000023">
    <property type="protein sequence ID" value="KAK4742729.1"/>
    <property type="molecule type" value="Genomic_DNA"/>
</dbReference>
<keyword evidence="12" id="KW-1185">Reference proteome</keyword>
<evidence type="ECO:0000313" key="12">
    <source>
        <dbReference type="Proteomes" id="UP001345219"/>
    </source>
</evidence>
<dbReference type="GO" id="GO:0042720">
    <property type="term" value="C:mitochondrial inner membrane peptidase complex"/>
    <property type="evidence" value="ECO:0007669"/>
    <property type="project" value="TreeGrafter"/>
</dbReference>
<dbReference type="InterPro" id="IPR000223">
    <property type="entry name" value="Pept_S26A_signal_pept_1"/>
</dbReference>
<feature type="domain" description="Peptidase S26" evidence="10">
    <location>
        <begin position="23"/>
        <end position="100"/>
    </location>
</feature>
<evidence type="ECO:0000313" key="11">
    <source>
        <dbReference type="EMBL" id="KAK4742729.1"/>
    </source>
</evidence>
<dbReference type="Proteomes" id="UP001345219">
    <property type="component" value="Chromosome 1"/>
</dbReference>
<evidence type="ECO:0000259" key="10">
    <source>
        <dbReference type="Pfam" id="PF10502"/>
    </source>
</evidence>
<dbReference type="GO" id="GO:0006627">
    <property type="term" value="P:protein processing involved in protein targeting to mitochondrion"/>
    <property type="evidence" value="ECO:0007669"/>
    <property type="project" value="TreeGrafter"/>
</dbReference>
<sequence>MVLRNFRFWAIEGFEKTLTVGKFLCFFHLSSSYLSTSAMAIGPSMIPTIDLTGNFVLVERISTHLGKVGSGDLVLLRSPENPRKLVIKRIIGMEGDTVTYLVKPYENYESRTIVVPKGRVWVEGDNKYNSHDSRNFGAVPYGLVEGRLFWRVKMHFFHPALSSTDTCITFFSVKTFSN</sequence>
<feature type="active site" evidence="9">
    <location>
        <position position="88"/>
    </location>
</feature>
<feature type="domain" description="Peptidase S26" evidence="10">
    <location>
        <begin position="110"/>
        <end position="151"/>
    </location>
</feature>
<dbReference type="PANTHER" id="PTHR12383:SF16">
    <property type="entry name" value="MITOCHONDRIAL INNER MEMBRANE PROTEASE SUBUNIT 1"/>
    <property type="match status" value="1"/>
</dbReference>
<dbReference type="FunFam" id="2.10.109.10:FF:000014">
    <property type="entry name" value="Inner membrane protease subunit 1"/>
    <property type="match status" value="1"/>
</dbReference>
<evidence type="ECO:0000256" key="8">
    <source>
        <dbReference type="ARBA" id="ARBA00064368"/>
    </source>
</evidence>
<dbReference type="CDD" id="cd06530">
    <property type="entry name" value="S26_SPase_I"/>
    <property type="match status" value="1"/>
</dbReference>
<dbReference type="SUPFAM" id="SSF51306">
    <property type="entry name" value="LexA/Signal peptidase"/>
    <property type="match status" value="1"/>
</dbReference>
<dbReference type="InterPro" id="IPR052064">
    <property type="entry name" value="Mito_IMP1_subunit"/>
</dbReference>
<evidence type="ECO:0000256" key="4">
    <source>
        <dbReference type="ARBA" id="ARBA00023128"/>
    </source>
</evidence>
<evidence type="ECO:0000256" key="1">
    <source>
        <dbReference type="ARBA" id="ARBA00004273"/>
    </source>
</evidence>
<comment type="similarity">
    <text evidence="6">Belongs to the peptidase S26 family. IMP1 subfamily.</text>
</comment>
<dbReference type="Gene3D" id="2.10.109.10">
    <property type="entry name" value="Umud Fragment, subunit A"/>
    <property type="match status" value="1"/>
</dbReference>
<keyword evidence="4" id="KW-0496">Mitochondrion</keyword>